<reference evidence="1" key="1">
    <citation type="submission" date="2022-03" db="EMBL/GenBank/DDBJ databases">
        <authorList>
            <person name="Martin C."/>
        </authorList>
    </citation>
    <scope>NUCLEOTIDE SEQUENCE</scope>
</reference>
<protein>
    <submittedName>
        <fullName evidence="1">Uncharacterized protein</fullName>
    </submittedName>
</protein>
<dbReference type="Proteomes" id="UP000749559">
    <property type="component" value="Unassembled WGS sequence"/>
</dbReference>
<proteinExistence type="predicted"/>
<name>A0A8S4PG84_OWEFU</name>
<dbReference type="EMBL" id="CAIIXF020000008">
    <property type="protein sequence ID" value="CAH1792654.1"/>
    <property type="molecule type" value="Genomic_DNA"/>
</dbReference>
<feature type="non-terminal residue" evidence="1">
    <location>
        <position position="1"/>
    </location>
</feature>
<organism evidence="1 2">
    <name type="scientific">Owenia fusiformis</name>
    <name type="common">Polychaete worm</name>
    <dbReference type="NCBI Taxonomy" id="6347"/>
    <lineage>
        <taxon>Eukaryota</taxon>
        <taxon>Metazoa</taxon>
        <taxon>Spiralia</taxon>
        <taxon>Lophotrochozoa</taxon>
        <taxon>Annelida</taxon>
        <taxon>Polychaeta</taxon>
        <taxon>Sedentaria</taxon>
        <taxon>Canalipalpata</taxon>
        <taxon>Sabellida</taxon>
        <taxon>Oweniida</taxon>
        <taxon>Oweniidae</taxon>
        <taxon>Owenia</taxon>
    </lineage>
</organism>
<keyword evidence="2" id="KW-1185">Reference proteome</keyword>
<dbReference type="AlphaFoldDB" id="A0A8S4PG84"/>
<feature type="non-terminal residue" evidence="1">
    <location>
        <position position="156"/>
    </location>
</feature>
<comment type="caution">
    <text evidence="1">The sequence shown here is derived from an EMBL/GenBank/DDBJ whole genome shotgun (WGS) entry which is preliminary data.</text>
</comment>
<sequence>AAFRSLKDYEFITNVAIRITRNIINTLVAPGGATLKTKLEGIFALMQDILALIKRQKPYFLTGFDCLSDEQCTDRRRNICVGCTCFECGTNADCSAKDTQKPFCKPSSGMQVCGDPHIKQSIRGANQKLCYDIMGAAGKFYVFLNDNGMEIIAKFI</sequence>
<accession>A0A8S4PG84</accession>
<gene>
    <name evidence="1" type="ORF">OFUS_LOCUS17597</name>
</gene>
<evidence type="ECO:0000313" key="2">
    <source>
        <dbReference type="Proteomes" id="UP000749559"/>
    </source>
</evidence>
<evidence type="ECO:0000313" key="1">
    <source>
        <dbReference type="EMBL" id="CAH1792654.1"/>
    </source>
</evidence>